<dbReference type="EMBL" id="SOSA01000284">
    <property type="protein sequence ID" value="THC93132.1"/>
    <property type="molecule type" value="Genomic_DNA"/>
</dbReference>
<comment type="caution">
    <text evidence="1">The sequence shown here is derived from an EMBL/GenBank/DDBJ whole genome shotgun (WGS) entry which is preliminary data.</text>
</comment>
<dbReference type="AlphaFoldDB" id="A0A4S3JDG9"/>
<dbReference type="Proteomes" id="UP000308092">
    <property type="component" value="Unassembled WGS sequence"/>
</dbReference>
<reference evidence="1 2" key="1">
    <citation type="submission" date="2019-03" db="EMBL/GenBank/DDBJ databases">
        <title>The genome sequence of a newly discovered highly antifungal drug resistant Aspergillus species, Aspergillus tanneri NIH 1004.</title>
        <authorList>
            <person name="Mounaud S."/>
            <person name="Singh I."/>
            <person name="Joardar V."/>
            <person name="Pakala S."/>
            <person name="Pakala S."/>
            <person name="Venepally P."/>
            <person name="Hoover J."/>
            <person name="Nierman W."/>
            <person name="Chung J."/>
            <person name="Losada L."/>
        </authorList>
    </citation>
    <scope>NUCLEOTIDE SEQUENCE [LARGE SCALE GENOMIC DNA]</scope>
    <source>
        <strain evidence="1 2">NIH1004</strain>
    </source>
</reference>
<proteinExistence type="predicted"/>
<dbReference type="VEuPathDB" id="FungiDB:EYZ11_007375"/>
<evidence type="ECO:0000313" key="2">
    <source>
        <dbReference type="Proteomes" id="UP000308092"/>
    </source>
</evidence>
<keyword evidence="2" id="KW-1185">Reference proteome</keyword>
<organism evidence="1 2">
    <name type="scientific">Aspergillus tanneri</name>
    <dbReference type="NCBI Taxonomy" id="1220188"/>
    <lineage>
        <taxon>Eukaryota</taxon>
        <taxon>Fungi</taxon>
        <taxon>Dikarya</taxon>
        <taxon>Ascomycota</taxon>
        <taxon>Pezizomycotina</taxon>
        <taxon>Eurotiomycetes</taxon>
        <taxon>Eurotiomycetidae</taxon>
        <taxon>Eurotiales</taxon>
        <taxon>Aspergillaceae</taxon>
        <taxon>Aspergillus</taxon>
        <taxon>Aspergillus subgen. Circumdati</taxon>
    </lineage>
</organism>
<evidence type="ECO:0000313" key="1">
    <source>
        <dbReference type="EMBL" id="THC93132.1"/>
    </source>
</evidence>
<accession>A0A4S3JDG9</accession>
<name>A0A4S3JDG9_9EURO</name>
<protein>
    <submittedName>
        <fullName evidence="1">Uncharacterized protein</fullName>
    </submittedName>
</protein>
<gene>
    <name evidence="1" type="ORF">EYZ11_007375</name>
</gene>
<sequence>MMDVHFNPEWYGSFDLN</sequence>